<evidence type="ECO:0000313" key="3">
    <source>
        <dbReference type="Proteomes" id="UP000518288"/>
    </source>
</evidence>
<dbReference type="Proteomes" id="UP000518288">
    <property type="component" value="Unassembled WGS sequence"/>
</dbReference>
<dbReference type="InterPro" id="IPR018588">
    <property type="entry name" value="Dihaem_cytochrome-c"/>
</dbReference>
<keyword evidence="1" id="KW-0732">Signal</keyword>
<evidence type="ECO:0000256" key="1">
    <source>
        <dbReference type="SAM" id="SignalP"/>
    </source>
</evidence>
<dbReference type="EMBL" id="JACCFH010000001">
    <property type="protein sequence ID" value="NYG34917.1"/>
    <property type="molecule type" value="Genomic_DNA"/>
</dbReference>
<dbReference type="SUPFAM" id="SSF48695">
    <property type="entry name" value="Multiheme cytochromes"/>
    <property type="match status" value="1"/>
</dbReference>
<accession>A0A7Y9U8I8</accession>
<dbReference type="Pfam" id="PF09626">
    <property type="entry name" value="DHC"/>
    <property type="match status" value="1"/>
</dbReference>
<protein>
    <submittedName>
        <fullName evidence="2">Mono/diheme cytochrome c family protein</fullName>
    </submittedName>
</protein>
<feature type="chain" id="PRO_5030947995" evidence="1">
    <location>
        <begin position="21"/>
        <end position="156"/>
    </location>
</feature>
<name>A0A7Y9U8I8_9BURK</name>
<dbReference type="AlphaFoldDB" id="A0A7Y9U8I8"/>
<keyword evidence="3" id="KW-1185">Reference proteome</keyword>
<reference evidence="2 3" key="1">
    <citation type="submission" date="2020-07" db="EMBL/GenBank/DDBJ databases">
        <title>Genomic Encyclopedia of Archaeal and Bacterial Type Strains, Phase II (KMG-II): from individual species to whole genera.</title>
        <authorList>
            <person name="Goeker M."/>
        </authorList>
    </citation>
    <scope>NUCLEOTIDE SEQUENCE [LARGE SCALE GENOMIC DNA]</scope>
    <source>
        <strain evidence="2 3">DSM 21226</strain>
    </source>
</reference>
<organism evidence="2 3">
    <name type="scientific">Sphaerotilus montanus</name>
    <dbReference type="NCBI Taxonomy" id="522889"/>
    <lineage>
        <taxon>Bacteria</taxon>
        <taxon>Pseudomonadati</taxon>
        <taxon>Pseudomonadota</taxon>
        <taxon>Betaproteobacteria</taxon>
        <taxon>Burkholderiales</taxon>
        <taxon>Sphaerotilaceae</taxon>
        <taxon>Sphaerotilus</taxon>
    </lineage>
</organism>
<feature type="signal peptide" evidence="1">
    <location>
        <begin position="1"/>
        <end position="20"/>
    </location>
</feature>
<dbReference type="RefSeq" id="WP_179635502.1">
    <property type="nucleotide sequence ID" value="NZ_CAXYYM010000119.1"/>
</dbReference>
<gene>
    <name evidence="2" type="ORF">BDD16_003903</name>
</gene>
<proteinExistence type="predicted"/>
<comment type="caution">
    <text evidence="2">The sequence shown here is derived from an EMBL/GenBank/DDBJ whole genome shotgun (WGS) entry which is preliminary data.</text>
</comment>
<sequence length="156" mass="17078">MRPPLALLLTTALLAPSAFADDDHHRALRVPTLPQYQQECAACHMAYPPGMLPAASWTRLMGGLDKHYGTDASLDAASVKLITRWLTDNAGTGRRVSATPPPEDRITRSAWFIRQHDEVGASVWKRASIKSASNCMACHAGADKGDFDEDRVRIPK</sequence>
<dbReference type="InterPro" id="IPR036280">
    <property type="entry name" value="Multihaem_cyt_sf"/>
</dbReference>
<evidence type="ECO:0000313" key="2">
    <source>
        <dbReference type="EMBL" id="NYG34917.1"/>
    </source>
</evidence>